<accession>A0ABQ8U9D1</accession>
<evidence type="ECO:0000256" key="1">
    <source>
        <dbReference type="SAM" id="MobiDB-lite"/>
    </source>
</evidence>
<dbReference type="EMBL" id="JAPMOS010000155">
    <property type="protein sequence ID" value="KAJ4454471.1"/>
    <property type="molecule type" value="Genomic_DNA"/>
</dbReference>
<feature type="region of interest" description="Disordered" evidence="1">
    <location>
        <begin position="1"/>
        <end position="21"/>
    </location>
</feature>
<organism evidence="2 3">
    <name type="scientific">Paratrimastix pyriformis</name>
    <dbReference type="NCBI Taxonomy" id="342808"/>
    <lineage>
        <taxon>Eukaryota</taxon>
        <taxon>Metamonada</taxon>
        <taxon>Preaxostyla</taxon>
        <taxon>Paratrimastigidae</taxon>
        <taxon>Paratrimastix</taxon>
    </lineage>
</organism>
<feature type="region of interest" description="Disordered" evidence="1">
    <location>
        <begin position="258"/>
        <end position="283"/>
    </location>
</feature>
<reference evidence="2" key="1">
    <citation type="journal article" date="2022" name="bioRxiv">
        <title>Genomics of Preaxostyla Flagellates Illuminates Evolutionary Transitions and the Path Towards Mitochondrial Loss.</title>
        <authorList>
            <person name="Novak L.V.F."/>
            <person name="Treitli S.C."/>
            <person name="Pyrih J."/>
            <person name="Halakuc P."/>
            <person name="Pipaliya S.V."/>
            <person name="Vacek V."/>
            <person name="Brzon O."/>
            <person name="Soukal P."/>
            <person name="Eme L."/>
            <person name="Dacks J.B."/>
            <person name="Karnkowska A."/>
            <person name="Elias M."/>
            <person name="Hampl V."/>
        </authorList>
    </citation>
    <scope>NUCLEOTIDE SEQUENCE</scope>
    <source>
        <strain evidence="2">RCP-MX</strain>
    </source>
</reference>
<evidence type="ECO:0000313" key="2">
    <source>
        <dbReference type="EMBL" id="KAJ4454471.1"/>
    </source>
</evidence>
<gene>
    <name evidence="2" type="ORF">PAPYR_10831</name>
</gene>
<name>A0ABQ8U9D1_9EUKA</name>
<sequence length="488" mass="52126">MSERPSTSPTGSSSNGLLAGGAQQTQGHRWHLLAACWGPPLEQIRQLEDLLHRPDSGCGFRKPVTVKQTVGALCSLLARLKLHHAHLHLVAPIRTDLATAVTGCTVTHGPLLHTFPPEAPTAGRGSSSTTSAGTPLRQRRPPRPEAAALSDQERTSLRAAATLTDPEAILEAVIPIRLRALGHATRRPQHAPPRLLLSWRKARANLATARVRTRTAAARTAARQQLSLFFKNRHRFFATLAGDTQRPPCPISWQQLNEHHSREAASGGPEPPTPGIPWATLAATTPPLTPAEAAALEADISEQEVVDQIGKAAPHTAPGSDGAGIDALKHLVKDPALLGALVALLRACWQTKSTPARWRASTAVLLLKRGKDPTAVSSWRHVALCDVLAKLYSGILAHRLTDFLGHPGRLAPSQHGFAPALGPLLHVSTLLATMESRRVAGDPLRLLFLDLTNAFGSVEAYVIRKGLRLAGIPGHLQAAILEPTRGSP</sequence>
<dbReference type="Proteomes" id="UP001141327">
    <property type="component" value="Unassembled WGS sequence"/>
</dbReference>
<dbReference type="PANTHER" id="PTHR19446">
    <property type="entry name" value="REVERSE TRANSCRIPTASES"/>
    <property type="match status" value="1"/>
</dbReference>
<evidence type="ECO:0008006" key="4">
    <source>
        <dbReference type="Google" id="ProtNLM"/>
    </source>
</evidence>
<keyword evidence="3" id="KW-1185">Reference proteome</keyword>
<feature type="region of interest" description="Disordered" evidence="1">
    <location>
        <begin position="112"/>
        <end position="153"/>
    </location>
</feature>
<comment type="caution">
    <text evidence="2">The sequence shown here is derived from an EMBL/GenBank/DDBJ whole genome shotgun (WGS) entry which is preliminary data.</text>
</comment>
<protein>
    <recommendedName>
        <fullName evidence="4">Reverse transcriptase domain-containing protein</fullName>
    </recommendedName>
</protein>
<evidence type="ECO:0000313" key="3">
    <source>
        <dbReference type="Proteomes" id="UP001141327"/>
    </source>
</evidence>
<feature type="compositionally biased region" description="Low complexity" evidence="1">
    <location>
        <begin position="120"/>
        <end position="136"/>
    </location>
</feature>
<proteinExistence type="predicted"/>